<dbReference type="Proteomes" id="UP001178508">
    <property type="component" value="Chromosome 20"/>
</dbReference>
<protein>
    <submittedName>
        <fullName evidence="1">Protein unc-93-like A isoform X1, partial</fullName>
    </submittedName>
</protein>
<dbReference type="AlphaFoldDB" id="A0AAV1H703"/>
<dbReference type="EMBL" id="OY660883">
    <property type="protein sequence ID" value="CAJ1081762.1"/>
    <property type="molecule type" value="Genomic_DNA"/>
</dbReference>
<sequence>MQWSIVLHKNHGFLERCRLLPVPLLEESVFSKLALDLGVDFKSIFNPKGPASSSLIIPAHTSTPPPPCWCLIRSGALCPLLIQPRVHPSGPSRVTLIPSVHKTFEKSLFRYFLAQS</sequence>
<evidence type="ECO:0000313" key="1">
    <source>
        <dbReference type="EMBL" id="CAJ1081762.1"/>
    </source>
</evidence>
<evidence type="ECO:0000313" key="2">
    <source>
        <dbReference type="Proteomes" id="UP001178508"/>
    </source>
</evidence>
<accession>A0AAV1H703</accession>
<proteinExistence type="predicted"/>
<keyword evidence="2" id="KW-1185">Reference proteome</keyword>
<gene>
    <name evidence="1" type="ORF">XNOV1_A013207</name>
</gene>
<reference evidence="1" key="1">
    <citation type="submission" date="2023-08" db="EMBL/GenBank/DDBJ databases">
        <authorList>
            <person name="Alioto T."/>
            <person name="Alioto T."/>
            <person name="Gomez Garrido J."/>
        </authorList>
    </citation>
    <scope>NUCLEOTIDE SEQUENCE</scope>
</reference>
<organism evidence="1 2">
    <name type="scientific">Xyrichtys novacula</name>
    <name type="common">Pearly razorfish</name>
    <name type="synonym">Hemipteronotus novacula</name>
    <dbReference type="NCBI Taxonomy" id="13765"/>
    <lineage>
        <taxon>Eukaryota</taxon>
        <taxon>Metazoa</taxon>
        <taxon>Chordata</taxon>
        <taxon>Craniata</taxon>
        <taxon>Vertebrata</taxon>
        <taxon>Euteleostomi</taxon>
        <taxon>Actinopterygii</taxon>
        <taxon>Neopterygii</taxon>
        <taxon>Teleostei</taxon>
        <taxon>Neoteleostei</taxon>
        <taxon>Acanthomorphata</taxon>
        <taxon>Eupercaria</taxon>
        <taxon>Labriformes</taxon>
        <taxon>Labridae</taxon>
        <taxon>Xyrichtys</taxon>
    </lineage>
</organism>
<name>A0AAV1H703_XYRNO</name>